<feature type="region of interest" description="Disordered" evidence="1">
    <location>
        <begin position="1"/>
        <end position="21"/>
    </location>
</feature>
<dbReference type="GO" id="GO:0008195">
    <property type="term" value="F:phosphatidate phosphatase activity"/>
    <property type="evidence" value="ECO:0007669"/>
    <property type="project" value="InterPro"/>
</dbReference>
<evidence type="ECO:0000259" key="2">
    <source>
        <dbReference type="Pfam" id="PF09949"/>
    </source>
</evidence>
<organism evidence="3 4">
    <name type="scientific">Aureliella helgolandensis</name>
    <dbReference type="NCBI Taxonomy" id="2527968"/>
    <lineage>
        <taxon>Bacteria</taxon>
        <taxon>Pseudomonadati</taxon>
        <taxon>Planctomycetota</taxon>
        <taxon>Planctomycetia</taxon>
        <taxon>Pirellulales</taxon>
        <taxon>Pirellulaceae</taxon>
        <taxon>Aureliella</taxon>
    </lineage>
</organism>
<feature type="domain" description="Phosphatidate phosphatase APP1 catalytic" evidence="2">
    <location>
        <begin position="195"/>
        <end position="344"/>
    </location>
</feature>
<keyword evidence="4" id="KW-1185">Reference proteome</keyword>
<reference evidence="3 4" key="1">
    <citation type="submission" date="2019-02" db="EMBL/GenBank/DDBJ databases">
        <title>Deep-cultivation of Planctomycetes and their phenomic and genomic characterization uncovers novel biology.</title>
        <authorList>
            <person name="Wiegand S."/>
            <person name="Jogler M."/>
            <person name="Boedeker C."/>
            <person name="Pinto D."/>
            <person name="Vollmers J."/>
            <person name="Rivas-Marin E."/>
            <person name="Kohn T."/>
            <person name="Peeters S.H."/>
            <person name="Heuer A."/>
            <person name="Rast P."/>
            <person name="Oberbeckmann S."/>
            <person name="Bunk B."/>
            <person name="Jeske O."/>
            <person name="Meyerdierks A."/>
            <person name="Storesund J.E."/>
            <person name="Kallscheuer N."/>
            <person name="Luecker S."/>
            <person name="Lage O.M."/>
            <person name="Pohl T."/>
            <person name="Merkel B.J."/>
            <person name="Hornburger P."/>
            <person name="Mueller R.-W."/>
            <person name="Bruemmer F."/>
            <person name="Labrenz M."/>
            <person name="Spormann A.M."/>
            <person name="Op den Camp H."/>
            <person name="Overmann J."/>
            <person name="Amann R."/>
            <person name="Jetten M.S.M."/>
            <person name="Mascher T."/>
            <person name="Medema M.H."/>
            <person name="Devos D.P."/>
            <person name="Kaster A.-K."/>
            <person name="Ovreas L."/>
            <person name="Rohde M."/>
            <person name="Galperin M.Y."/>
            <person name="Jogler C."/>
        </authorList>
    </citation>
    <scope>NUCLEOTIDE SEQUENCE [LARGE SCALE GENOMIC DNA]</scope>
    <source>
        <strain evidence="3 4">Q31a</strain>
    </source>
</reference>
<dbReference type="Proteomes" id="UP000318017">
    <property type="component" value="Chromosome"/>
</dbReference>
<dbReference type="InterPro" id="IPR019236">
    <property type="entry name" value="APP1_cat"/>
</dbReference>
<gene>
    <name evidence="3" type="ORF">Q31a_55290</name>
</gene>
<dbReference type="EMBL" id="CP036298">
    <property type="protein sequence ID" value="QDV27142.1"/>
    <property type="molecule type" value="Genomic_DNA"/>
</dbReference>
<feature type="compositionally biased region" description="Polar residues" evidence="1">
    <location>
        <begin position="1"/>
        <end position="19"/>
    </location>
</feature>
<dbReference type="PANTHER" id="PTHR28208:SF3">
    <property type="entry name" value="PHOSPHATIDATE PHOSPHATASE APP1"/>
    <property type="match status" value="1"/>
</dbReference>
<dbReference type="Pfam" id="PF09949">
    <property type="entry name" value="APP1_cat"/>
    <property type="match status" value="1"/>
</dbReference>
<sequence length="393" mass="44444">MPSAAQQRFNPSLRVTTPDLSPCPQAIDADRVNFAEPLPTSDLQPEHQAQLFPSLGYYDFQRAAWRAFVHGRVFIDGRVPIGTRLLLKGLTKAMRATPEEVASDTFQSRIDGFLSAPGRRRRIVLAIGSRQYRLRRRTRRNGSFYGTLTLPQDATAACSKNAPSALAMQLLRSTDEVGTISATRGEIHLVPTHGISVVSDIDDTIKMTEATSRKEMLANTFLRPFEVIEGMAQLYQSWETQGCAFHYVSSSPWQLYEPLAELCAASRFPSGSMHLRYFRVRDEMFKRFRPIRRNSKVGIIAGILKTLPARKFILVGDSGEKDPEIYRFLARRFPTQIVAVLIRNLESRPLDAKRLRKLRTISGTTRCKIFTKSEEIAGTIDRLKQKHPDLNHP</sequence>
<name>A0A518GEW4_9BACT</name>
<proteinExistence type="predicted"/>
<evidence type="ECO:0000313" key="4">
    <source>
        <dbReference type="Proteomes" id="UP000318017"/>
    </source>
</evidence>
<evidence type="ECO:0000256" key="1">
    <source>
        <dbReference type="SAM" id="MobiDB-lite"/>
    </source>
</evidence>
<protein>
    <recommendedName>
        <fullName evidence="2">Phosphatidate phosphatase APP1 catalytic domain-containing protein</fullName>
    </recommendedName>
</protein>
<dbReference type="PANTHER" id="PTHR28208">
    <property type="entry name" value="PHOSPHATIDATE PHOSPHATASE APP1"/>
    <property type="match status" value="1"/>
</dbReference>
<dbReference type="AlphaFoldDB" id="A0A518GEW4"/>
<dbReference type="InterPro" id="IPR052935">
    <property type="entry name" value="Mg2+_PAP"/>
</dbReference>
<evidence type="ECO:0000313" key="3">
    <source>
        <dbReference type="EMBL" id="QDV27142.1"/>
    </source>
</evidence>
<accession>A0A518GEW4</accession>
<dbReference type="KEGG" id="ahel:Q31a_55290"/>